<dbReference type="CDD" id="cd20293">
    <property type="entry name" value="cupin_HutD_N"/>
    <property type="match status" value="1"/>
</dbReference>
<dbReference type="PANTHER" id="PTHR37943:SF1">
    <property type="entry name" value="PROTEIN VES"/>
    <property type="match status" value="1"/>
</dbReference>
<dbReference type="RefSeq" id="WP_290114086.1">
    <property type="nucleotide sequence ID" value="NZ_JAUEPL010000038.1"/>
</dbReference>
<reference evidence="1" key="1">
    <citation type="submission" date="2023-06" db="EMBL/GenBank/DDBJ databases">
        <title>WGS-Sequencing of Streptomyces ficellus isolate 21 collected from sand in Gara Djebilet Iron Mine in Algeria.</title>
        <authorList>
            <person name="Zegers G.P."/>
            <person name="Gomez A."/>
            <person name="Gueddou A."/>
            <person name="Zahara A.F."/>
            <person name="Worth M."/>
            <person name="Sevigny J.L."/>
            <person name="Tisa L."/>
        </authorList>
    </citation>
    <scope>NUCLEOTIDE SEQUENCE</scope>
    <source>
        <strain evidence="1">AS11</strain>
    </source>
</reference>
<sequence>MTVRVLRAADRTAVPWKNGGGVTREIAAARPENGTGVGAGDQARDGAGEWAEAGTGVGVGNVAGDRAGHLGDGFDWRVSLADVGADGAFSSFPGTDRILTVADGTGMHLTAGGSRLLAERYVPRAFPGDVPTHGRLLAGPVVNLNVMHRRGAVTATVAVVRGTLPVGVPSGATVLIVALDGPARVADVELGRYDAVLCTGSAEELLCTDGHAAVVTLSRTG</sequence>
<dbReference type="Proteomes" id="UP001174050">
    <property type="component" value="Unassembled WGS sequence"/>
</dbReference>
<dbReference type="InterPro" id="IPR014710">
    <property type="entry name" value="RmlC-like_jellyroll"/>
</dbReference>
<dbReference type="SUPFAM" id="SSF51182">
    <property type="entry name" value="RmlC-like cupins"/>
    <property type="match status" value="2"/>
</dbReference>
<dbReference type="InterPro" id="IPR011051">
    <property type="entry name" value="RmlC_Cupin_sf"/>
</dbReference>
<dbReference type="Gene3D" id="2.60.120.10">
    <property type="entry name" value="Jelly Rolls"/>
    <property type="match status" value="1"/>
</dbReference>
<organism evidence="1 2">
    <name type="scientific">Streptomyces ficellus</name>
    <dbReference type="NCBI Taxonomy" id="1977088"/>
    <lineage>
        <taxon>Bacteria</taxon>
        <taxon>Bacillati</taxon>
        <taxon>Actinomycetota</taxon>
        <taxon>Actinomycetes</taxon>
        <taxon>Kitasatosporales</taxon>
        <taxon>Streptomycetaceae</taxon>
        <taxon>Streptomyces</taxon>
    </lineage>
</organism>
<keyword evidence="2" id="KW-1185">Reference proteome</keyword>
<dbReference type="EMBL" id="JAUEPL010000038">
    <property type="protein sequence ID" value="MDN3296767.1"/>
    <property type="molecule type" value="Genomic_DNA"/>
</dbReference>
<protein>
    <submittedName>
        <fullName evidence="1">HutD family protein</fullName>
    </submittedName>
</protein>
<dbReference type="Pfam" id="PF05962">
    <property type="entry name" value="HutD"/>
    <property type="match status" value="1"/>
</dbReference>
<gene>
    <name evidence="1" type="ORF">QWM81_22505</name>
</gene>
<accession>A0ABT7ZB98</accession>
<comment type="caution">
    <text evidence="1">The sequence shown here is derived from an EMBL/GenBank/DDBJ whole genome shotgun (WGS) entry which is preliminary data.</text>
</comment>
<proteinExistence type="predicted"/>
<evidence type="ECO:0000313" key="1">
    <source>
        <dbReference type="EMBL" id="MDN3296767.1"/>
    </source>
</evidence>
<evidence type="ECO:0000313" key="2">
    <source>
        <dbReference type="Proteomes" id="UP001174050"/>
    </source>
</evidence>
<dbReference type="PANTHER" id="PTHR37943">
    <property type="entry name" value="PROTEIN VES"/>
    <property type="match status" value="1"/>
</dbReference>
<dbReference type="InterPro" id="IPR010282">
    <property type="entry name" value="Uncharacterised_HutD/Ves"/>
</dbReference>
<name>A0ABT7ZB98_9ACTN</name>